<dbReference type="InterPro" id="IPR019734">
    <property type="entry name" value="TPR_rpt"/>
</dbReference>
<sequence length="243" mass="28022">MNREELVERYFTGRLSEDEARQLNDALQKDAAFAEEFELEKDLQAALIDKDKTALKSKLVSLEAEKFPKDQKSSNLKWWRYAAAAILIIGLSLFGALFMGDQSTPEELYAANFEPYRNIIAPVVRGENTEGLLEKSFALYERGDYNQAEQDFSTLYEATGDRYLLFYRGNALLALGRTEEAITIFKSHQETQDNFYYKSRWYLALAYLKMDKKSEAVSILEEIVTNNSYNADKAEDLLKELEY</sequence>
<dbReference type="EMBL" id="NQXA01000025">
    <property type="protein sequence ID" value="PHQ27897.1"/>
    <property type="molecule type" value="Genomic_DNA"/>
</dbReference>
<keyword evidence="1" id="KW-0812">Transmembrane</keyword>
<dbReference type="Proteomes" id="UP000229433">
    <property type="component" value="Unassembled WGS sequence"/>
</dbReference>
<name>A0A2G1VM95_9FLAO</name>
<evidence type="ECO:0000313" key="2">
    <source>
        <dbReference type="EMBL" id="PHQ27897.1"/>
    </source>
</evidence>
<evidence type="ECO:0000313" key="3">
    <source>
        <dbReference type="Proteomes" id="UP000229433"/>
    </source>
</evidence>
<feature type="transmembrane region" description="Helical" evidence="1">
    <location>
        <begin position="78"/>
        <end position="99"/>
    </location>
</feature>
<dbReference type="Gene3D" id="1.25.40.10">
    <property type="entry name" value="Tetratricopeptide repeat domain"/>
    <property type="match status" value="1"/>
</dbReference>
<dbReference type="SMART" id="SM00028">
    <property type="entry name" value="TPR"/>
    <property type="match status" value="2"/>
</dbReference>
<dbReference type="Pfam" id="PF13174">
    <property type="entry name" value="TPR_6"/>
    <property type="match status" value="2"/>
</dbReference>
<comment type="caution">
    <text evidence="2">The sequence shown here is derived from an EMBL/GenBank/DDBJ whole genome shotgun (WGS) entry which is preliminary data.</text>
</comment>
<proteinExistence type="predicted"/>
<dbReference type="SUPFAM" id="SSF48452">
    <property type="entry name" value="TPR-like"/>
    <property type="match status" value="1"/>
</dbReference>
<dbReference type="OrthoDB" id="979271at2"/>
<keyword evidence="1" id="KW-1133">Transmembrane helix</keyword>
<organism evidence="2 3">
    <name type="scientific">Leeuwenhoekiella nanhaiensis</name>
    <dbReference type="NCBI Taxonomy" id="1655491"/>
    <lineage>
        <taxon>Bacteria</taxon>
        <taxon>Pseudomonadati</taxon>
        <taxon>Bacteroidota</taxon>
        <taxon>Flavobacteriia</taxon>
        <taxon>Flavobacteriales</taxon>
        <taxon>Flavobacteriaceae</taxon>
        <taxon>Leeuwenhoekiella</taxon>
    </lineage>
</organism>
<gene>
    <name evidence="2" type="ORF">CJ305_17675</name>
</gene>
<dbReference type="AlphaFoldDB" id="A0A2G1VM95"/>
<keyword evidence="3" id="KW-1185">Reference proteome</keyword>
<keyword evidence="1" id="KW-0472">Membrane</keyword>
<evidence type="ECO:0000256" key="1">
    <source>
        <dbReference type="SAM" id="Phobius"/>
    </source>
</evidence>
<accession>A0A2G1VM95</accession>
<protein>
    <submittedName>
        <fullName evidence="2">Uncharacterized protein</fullName>
    </submittedName>
</protein>
<reference evidence="2 3" key="1">
    <citation type="submission" date="2017-08" db="EMBL/GenBank/DDBJ databases">
        <title>The whole genome shortgun sequences of strain Leeuwenhoekiella nanhaiensis G18 from the South China Sea.</title>
        <authorList>
            <person name="Liu Q."/>
        </authorList>
    </citation>
    <scope>NUCLEOTIDE SEQUENCE [LARGE SCALE GENOMIC DNA]</scope>
    <source>
        <strain evidence="2 3">G18</strain>
    </source>
</reference>
<dbReference type="InterPro" id="IPR011990">
    <property type="entry name" value="TPR-like_helical_dom_sf"/>
</dbReference>
<dbReference type="RefSeq" id="WP_099647631.1">
    <property type="nucleotide sequence ID" value="NZ_KZ319305.1"/>
</dbReference>